<evidence type="ECO:0000313" key="2">
    <source>
        <dbReference type="EMBL" id="QDH21447.1"/>
    </source>
</evidence>
<name>A0A4Y6UYZ1_SACBS</name>
<dbReference type="EMBL" id="CP041217">
    <property type="protein sequence ID" value="QDH21447.1"/>
    <property type="molecule type" value="Genomic_DNA"/>
</dbReference>
<reference evidence="2 3" key="1">
    <citation type="submission" date="2019-06" db="EMBL/GenBank/DDBJ databases">
        <title>Saccharibacillus brassicae sp. nov., an endophytic bacterium isolated from Chinese cabbage seeds (Brassica pekinensis).</title>
        <authorList>
            <person name="Jiang L."/>
            <person name="Lee J."/>
            <person name="Kim S.W."/>
        </authorList>
    </citation>
    <scope>NUCLEOTIDE SEQUENCE [LARGE SCALE GENOMIC DNA]</scope>
    <source>
        <strain evidence="3">KCTC 43072 / ATSA2</strain>
    </source>
</reference>
<protein>
    <submittedName>
        <fullName evidence="2">Uncharacterized protein</fullName>
    </submittedName>
</protein>
<feature type="transmembrane region" description="Helical" evidence="1">
    <location>
        <begin position="40"/>
        <end position="61"/>
    </location>
</feature>
<dbReference type="Proteomes" id="UP000316968">
    <property type="component" value="Chromosome"/>
</dbReference>
<keyword evidence="3" id="KW-1185">Reference proteome</keyword>
<dbReference type="AlphaFoldDB" id="A0A4Y6UYZ1"/>
<organism evidence="2 3">
    <name type="scientific">Saccharibacillus brassicae</name>
    <dbReference type="NCBI Taxonomy" id="2583377"/>
    <lineage>
        <taxon>Bacteria</taxon>
        <taxon>Bacillati</taxon>
        <taxon>Bacillota</taxon>
        <taxon>Bacilli</taxon>
        <taxon>Bacillales</taxon>
        <taxon>Paenibacillaceae</taxon>
        <taxon>Saccharibacillus</taxon>
    </lineage>
</organism>
<gene>
    <name evidence="2" type="ORF">FFV09_11720</name>
</gene>
<evidence type="ECO:0000256" key="1">
    <source>
        <dbReference type="SAM" id="Phobius"/>
    </source>
</evidence>
<sequence>MSHKKRKRNKTGILIGSIYCIGLFIFLIQAPPGEAPNNPYWYYAMIPLGALTITFLFDHVIKFDVFDISKKKIS</sequence>
<feature type="transmembrane region" description="Helical" evidence="1">
    <location>
        <begin position="12"/>
        <end position="28"/>
    </location>
</feature>
<dbReference type="KEGG" id="saca:FFV09_11720"/>
<evidence type="ECO:0000313" key="3">
    <source>
        <dbReference type="Proteomes" id="UP000316968"/>
    </source>
</evidence>
<keyword evidence="1" id="KW-1133">Transmembrane helix</keyword>
<dbReference type="RefSeq" id="WP_141447992.1">
    <property type="nucleotide sequence ID" value="NZ_CP041217.1"/>
</dbReference>
<keyword evidence="1" id="KW-0472">Membrane</keyword>
<dbReference type="OrthoDB" id="2634508at2"/>
<proteinExistence type="predicted"/>
<accession>A0A4Y6UYZ1</accession>
<keyword evidence="1" id="KW-0812">Transmembrane</keyword>